<reference evidence="3" key="1">
    <citation type="submission" date="2007-06" db="EMBL/GenBank/DDBJ databases">
        <title>Complete sequence of Methanococcus aeolicus Nankai-3.</title>
        <authorList>
            <consortium name="US DOE Joint Genome Institute"/>
            <person name="Copeland A."/>
            <person name="Lucas S."/>
            <person name="Lapidus A."/>
            <person name="Barry K."/>
            <person name="Glavina del Rio T."/>
            <person name="Dalin E."/>
            <person name="Tice H."/>
            <person name="Pitluck S."/>
            <person name="Chain P."/>
            <person name="Malfatti S."/>
            <person name="Shin M."/>
            <person name="Vergez L."/>
            <person name="Schmutz J."/>
            <person name="Larimer F."/>
            <person name="Land M."/>
            <person name="Hauser L."/>
            <person name="Kyrpides N."/>
            <person name="Lykidis A."/>
            <person name="Sieprawska-Lupa M."/>
            <person name="Whitman W.B."/>
            <person name="Richardson P."/>
        </authorList>
    </citation>
    <scope>NUCLEOTIDE SEQUENCE [LARGE SCALE GENOMIC DNA]</scope>
    <source>
        <strain evidence="3">Nankai-3</strain>
    </source>
</reference>
<dbReference type="HOGENOM" id="CLU_054697_1_0_2"/>
<dbReference type="PANTHER" id="PTHR30032">
    <property type="entry name" value="N-ACETYLMURAMOYL-L-ALANINE AMIDASE-RELATED"/>
    <property type="match status" value="1"/>
</dbReference>
<dbReference type="EMBL" id="CP000743">
    <property type="protein sequence ID" value="ABR56474.1"/>
    <property type="molecule type" value="Genomic_DNA"/>
</dbReference>
<protein>
    <submittedName>
        <fullName evidence="3">Cell wall binding repeat 2-containing protein</fullName>
    </submittedName>
</protein>
<dbReference type="AlphaFoldDB" id="A6UVF2"/>
<dbReference type="Gene3D" id="3.40.50.12090">
    <property type="match status" value="1"/>
</dbReference>
<evidence type="ECO:0000256" key="1">
    <source>
        <dbReference type="SAM" id="Coils"/>
    </source>
</evidence>
<evidence type="ECO:0000256" key="2">
    <source>
        <dbReference type="SAM" id="MobiDB-lite"/>
    </source>
</evidence>
<feature type="coiled-coil region" evidence="1">
    <location>
        <begin position="220"/>
        <end position="254"/>
    </location>
</feature>
<dbReference type="Proteomes" id="UP000001106">
    <property type="component" value="Chromosome"/>
</dbReference>
<dbReference type="RefSeq" id="WP_011973606.1">
    <property type="nucleotide sequence ID" value="NC_009635.1"/>
</dbReference>
<dbReference type="GeneID" id="5327353"/>
<sequence length="363" mass="41174">MLKKLILLLTLIVVPMVSATDVILVSDNHADYVAVEGVAKAVNATVIKTPWGIFNESVLDEIRSLNPNDVIVVGGPMAVVENYTKELENIGIEVERIAGENRYETNANLVLKFKHMFGNGTTVYVYHGDDIALNGTFQGMDKPLLVLLTNGVNLTVDPEDLDLEIEEVEVMDSPLYNGSLVAEKFKMKGANVKINAVPQDKIEVMMENKITALKMKIDLLKSQGIDASELEDKLEELESILNETEEAMDGDKYEEAYKLMVELQGEQMAMVVRAHEMDDDHHEMHKETHNELNDTEDNHQEIHKEIGDEIMDRNHDNQEMHQEIHTEIHSEINDTEDNHQEIHNEMHNEREGMEHDGKDNDNE</sequence>
<evidence type="ECO:0000313" key="4">
    <source>
        <dbReference type="Proteomes" id="UP000001106"/>
    </source>
</evidence>
<dbReference type="PANTHER" id="PTHR30032:SF1">
    <property type="entry name" value="N-ACETYLMURAMOYL-L-ALANINE AMIDASE LYTC"/>
    <property type="match status" value="1"/>
</dbReference>
<accession>A6UVF2</accession>
<dbReference type="eggNOG" id="arCOG00388">
    <property type="taxonomic scope" value="Archaea"/>
</dbReference>
<proteinExistence type="predicted"/>
<keyword evidence="4" id="KW-1185">Reference proteome</keyword>
<evidence type="ECO:0000313" key="3">
    <source>
        <dbReference type="EMBL" id="ABR56474.1"/>
    </source>
</evidence>
<gene>
    <name evidence="3" type="ordered locus">Maeo_0893</name>
</gene>
<dbReference type="OrthoDB" id="86217at2157"/>
<keyword evidence="1" id="KW-0175">Coiled coil</keyword>
<dbReference type="KEGG" id="mae:Maeo_0893"/>
<name>A6UVF2_META3</name>
<dbReference type="STRING" id="419665.Maeo_0893"/>
<feature type="region of interest" description="Disordered" evidence="2">
    <location>
        <begin position="340"/>
        <end position="363"/>
    </location>
</feature>
<organism evidence="3 4">
    <name type="scientific">Methanococcus aeolicus (strain ATCC BAA-1280 / DSM 17508 / OCM 812 / Nankai-3)</name>
    <dbReference type="NCBI Taxonomy" id="419665"/>
    <lineage>
        <taxon>Archaea</taxon>
        <taxon>Methanobacteriati</taxon>
        <taxon>Methanobacteriota</taxon>
        <taxon>Methanomada group</taxon>
        <taxon>Methanococci</taxon>
        <taxon>Methanococcales</taxon>
        <taxon>Methanococcaceae</taxon>
        <taxon>Methanococcus</taxon>
    </lineage>
</organism>
<dbReference type="InterPro" id="IPR051922">
    <property type="entry name" value="Bact_Sporulation_Assoc"/>
</dbReference>